<sequence>MMTNTLGFNGHKGLNNQQVRQYNCRLIMELLYKNKGMTKSQLAQATQLSIPAITKIIDVLIDQGRVENTVPPDVSKGNFKGLYNVSRHRPDTICLNVSPTRIQAIMVDNEITPCSVFISQAIAPATPEALIDDIVTVIVACRQINRTTPYRLSIAVHGQVDTHVGSSMRMPQAPWTQSIELKYILEQRLRVDVLVDNDCVMMALAEKWLGGHSRQDFCVLNIDYGIGSSFLINNNIYRGKMFGSGQIGHTKVANNGIICGCGREGCLETEASSKALCEHYSQQSALHSQSKAKHKSEITHYLQTLEAMIEKEQTLTFDDFVLRYQQNDPIALDVAQRAAIVLGQALYNFLITLNINKIILYGNTCALGQPWLNTITEQTLTNPFEDKNARRQDQTLVSFGQLSQIERVMGMSYLWVEQELDSLFHA</sequence>
<comment type="caution">
    <text evidence="2">The sequence shown here is derived from an EMBL/GenBank/DDBJ whole genome shotgun (WGS) entry which is preliminary data.</text>
</comment>
<organism evidence="2">
    <name type="scientific">Vibrio lentus</name>
    <dbReference type="NCBI Taxonomy" id="136468"/>
    <lineage>
        <taxon>Bacteria</taxon>
        <taxon>Pseudomonadati</taxon>
        <taxon>Pseudomonadota</taxon>
        <taxon>Gammaproteobacteria</taxon>
        <taxon>Vibrionales</taxon>
        <taxon>Vibrionaceae</taxon>
        <taxon>Vibrio</taxon>
    </lineage>
</organism>
<evidence type="ECO:0000313" key="2">
    <source>
        <dbReference type="EMBL" id="PMK44346.1"/>
    </source>
</evidence>
<dbReference type="Pfam" id="PF00480">
    <property type="entry name" value="ROK"/>
    <property type="match status" value="1"/>
</dbReference>
<dbReference type="Gene3D" id="1.10.10.10">
    <property type="entry name" value="Winged helix-like DNA-binding domain superfamily/Winged helix DNA-binding domain"/>
    <property type="match status" value="1"/>
</dbReference>
<dbReference type="InterPro" id="IPR036390">
    <property type="entry name" value="WH_DNA-bd_sf"/>
</dbReference>
<accession>A0AB36XJD1</accession>
<dbReference type="InterPro" id="IPR036388">
    <property type="entry name" value="WH-like_DNA-bd_sf"/>
</dbReference>
<dbReference type="SUPFAM" id="SSF53067">
    <property type="entry name" value="Actin-like ATPase domain"/>
    <property type="match status" value="1"/>
</dbReference>
<reference evidence="2" key="2">
    <citation type="submission" date="2016-07" db="EMBL/GenBank/DDBJ databases">
        <authorList>
            <person name="Kauffman K."/>
            <person name="Arevalo P."/>
            <person name="Polz M.F."/>
        </authorList>
    </citation>
    <scope>NUCLEOTIDE SEQUENCE</scope>
    <source>
        <strain evidence="2">10N.261.52.F7</strain>
    </source>
</reference>
<reference key="1">
    <citation type="submission" date="2016-07" db="EMBL/GenBank/DDBJ databases">
        <title>Nontailed viruses are major unrecognized killers of bacteria in the ocean.</title>
        <authorList>
            <person name="Kauffman K."/>
            <person name="Hussain F."/>
            <person name="Yang J."/>
            <person name="Arevalo P."/>
            <person name="Brown J."/>
            <person name="Cutler M."/>
            <person name="Kelly L."/>
            <person name="Polz M.F."/>
        </authorList>
    </citation>
    <scope>NUCLEOTIDE SEQUENCE [LARGE SCALE GENOMIC DNA]</scope>
    <source>
        <strain>10N.261.52.F7</strain>
    </source>
</reference>
<comment type="similarity">
    <text evidence="1">Belongs to the ROK (NagC/XylR) family.</text>
</comment>
<dbReference type="EMBL" id="MCXM01000028">
    <property type="protein sequence ID" value="PMK44346.1"/>
    <property type="molecule type" value="Genomic_DNA"/>
</dbReference>
<name>A0AB36XJD1_9VIBR</name>
<proteinExistence type="inferred from homology"/>
<dbReference type="PANTHER" id="PTHR18964">
    <property type="entry name" value="ROK (REPRESSOR, ORF, KINASE) FAMILY"/>
    <property type="match status" value="1"/>
</dbReference>
<dbReference type="Pfam" id="PF13412">
    <property type="entry name" value="HTH_24"/>
    <property type="match status" value="1"/>
</dbReference>
<dbReference type="RefSeq" id="WP_102281710.1">
    <property type="nucleotide sequence ID" value="NZ_JAJGZN020000006.1"/>
</dbReference>
<protein>
    <submittedName>
        <fullName evidence="2">ROK family protein</fullName>
    </submittedName>
</protein>
<dbReference type="GO" id="GO:0003677">
    <property type="term" value="F:DNA binding"/>
    <property type="evidence" value="ECO:0007669"/>
    <property type="project" value="TreeGrafter"/>
</dbReference>
<dbReference type="GO" id="GO:0006351">
    <property type="term" value="P:DNA-templated transcription"/>
    <property type="evidence" value="ECO:0007669"/>
    <property type="project" value="TreeGrafter"/>
</dbReference>
<dbReference type="SUPFAM" id="SSF46785">
    <property type="entry name" value="Winged helix' DNA-binding domain"/>
    <property type="match status" value="1"/>
</dbReference>
<dbReference type="AlphaFoldDB" id="A0AB36XJD1"/>
<dbReference type="InterPro" id="IPR043129">
    <property type="entry name" value="ATPase_NBD"/>
</dbReference>
<gene>
    <name evidence="2" type="ORF">BCT99_24710</name>
</gene>
<dbReference type="Gene3D" id="3.30.420.40">
    <property type="match status" value="2"/>
</dbReference>
<evidence type="ECO:0000256" key="1">
    <source>
        <dbReference type="ARBA" id="ARBA00006479"/>
    </source>
</evidence>
<reference evidence="2" key="3">
    <citation type="journal article" date="2018" name="Nature">
        <title>A major lineage of non-tailed dsDNA viruses as unrecognized killers of marine bacteria.</title>
        <authorList>
            <person name="Kauffman K.M."/>
            <person name="Hussain F.A."/>
            <person name="Yang J."/>
            <person name="Arevalo P."/>
            <person name="Brown J.M."/>
            <person name="Chang W.K."/>
            <person name="VanInsberghe D."/>
            <person name="Elsherbini J."/>
            <person name="Sharma R.S."/>
            <person name="Cutler M.B."/>
            <person name="Kelly L."/>
            <person name="Polz M.F."/>
        </authorList>
    </citation>
    <scope>NUCLEOTIDE SEQUENCE</scope>
    <source>
        <strain evidence="2">10N.261.52.F7</strain>
    </source>
</reference>
<dbReference type="InterPro" id="IPR000600">
    <property type="entry name" value="ROK"/>
</dbReference>
<dbReference type="PANTHER" id="PTHR18964:SF149">
    <property type="entry name" value="BIFUNCTIONAL UDP-N-ACETYLGLUCOSAMINE 2-EPIMERASE_N-ACETYLMANNOSAMINE KINASE"/>
    <property type="match status" value="1"/>
</dbReference>